<dbReference type="Pfam" id="PF16510">
    <property type="entry name" value="P22_portal"/>
    <property type="match status" value="1"/>
</dbReference>
<protein>
    <recommendedName>
        <fullName evidence="4">Portal protein</fullName>
    </recommendedName>
</protein>
<evidence type="ECO:0000256" key="1">
    <source>
        <dbReference type="SAM" id="MobiDB-lite"/>
    </source>
</evidence>
<evidence type="ECO:0000313" key="3">
    <source>
        <dbReference type="Proteomes" id="UP000307510"/>
    </source>
</evidence>
<dbReference type="InterPro" id="IPR032427">
    <property type="entry name" value="P22_portal"/>
</dbReference>
<reference evidence="3" key="2">
    <citation type="submission" date="2019-06" db="EMBL/GenBank/DDBJ databases">
        <title>AzeR, a transcriptional regulator that responds to azelaic acid in Pseudomonas nitroreducens.</title>
        <authorList>
            <person name="Bez C."/>
            <person name="Javvadi S.G."/>
            <person name="Bertani I."/>
            <person name="Devescovi G."/>
            <person name="Studholme D.J."/>
            <person name="Geller A."/>
            <person name="Levy A."/>
            <person name="Venturi V."/>
        </authorList>
    </citation>
    <scope>NUCLEOTIDE SEQUENCE [LARGE SCALE GENOMIC DNA]</scope>
    <source>
        <strain evidence="3">DSM 9128</strain>
    </source>
</reference>
<sequence>MLDTLGSPITDEALTQAEYEEIFNEIEQQPAWRRTADKEMDYADGNQLDSDLLRKQAQLGIPPAIEDLIGPALRGIQGYEKITRTDWRVTPNGQPGGQDVADALGFKLNQAERESKADRACSKAFRGQIGCGVGWVEVAKESDPFKFPYRCTPIHRNEIQWDMKCGEDWEACRWLRRERWLTKDRIALVFPDKLELVMACGSHGPLWWQTRALSADGGTSTGLENAWNEGRAWTMQEDRWFNPSSKELCVAEVWYRRWVRVPVLHTPDGRVVEFDESNLAHCVAVASGAARVEQATVTRVRRSYWLGPHLLHDGPTPYSHRHYPYVPFFGFVEDNTGVPYGYVRGMKYAQDSLNSGNSKLRWGMSVVRIERTKGATPLSDAQLRRQVARPDADVVLDADHMAKPGARFEVKRDYTLTNQHFQMLQDNRQSIERVSTITSGFMGRQGTARSGLQEQTQVEQSNQSLEDMMDNFRAGRSLVGELLLAMIVADMGTDQHQVIIEGDAVNADRTVVINAPEVDPQTGVAYLSNDLQRTRLKVSLEEVPSTNSYRGQQLNAMSEAVKSLPAQYQAAVLPFLVSLMDVPFKRDLVEAIRAVDQQQTPEQIQQQIDQAVQDALAKAGNDIKLRELDLKERKAESEMKGIDAKTVLTLVQAMFSSMQGGAQIATMPQIAPVADSLMEGAGYQRPVGGQDPNFPVAGQTAATNIPHPYIQGQDTAAAEAAAVVPPVHSNTSPQFPPVPAEPSTGQRGIETSTTSDNLPAAAP</sequence>
<evidence type="ECO:0000313" key="2">
    <source>
        <dbReference type="EMBL" id="TLP68227.1"/>
    </source>
</evidence>
<gene>
    <name evidence="2" type="ORF">FEA48_30710</name>
</gene>
<comment type="caution">
    <text evidence="2">The sequence shown here is derived from an EMBL/GenBank/DDBJ whole genome shotgun (WGS) entry which is preliminary data.</text>
</comment>
<name>A0A5R8ZQ15_PSENT</name>
<dbReference type="AlphaFoldDB" id="A0A5R8ZQ15"/>
<dbReference type="EMBL" id="VASG01000014">
    <property type="protein sequence ID" value="TLP68227.1"/>
    <property type="molecule type" value="Genomic_DNA"/>
</dbReference>
<accession>A0A5R8ZQ15</accession>
<proteinExistence type="predicted"/>
<feature type="compositionally biased region" description="Polar residues" evidence="1">
    <location>
        <begin position="743"/>
        <end position="757"/>
    </location>
</feature>
<reference evidence="2 3" key="1">
    <citation type="submission" date="2019-05" db="EMBL/GenBank/DDBJ databases">
        <authorList>
            <person name="Moore K."/>
            <person name="O'Neill P."/>
            <person name="Farbos A."/>
            <person name="Studholme D.J."/>
        </authorList>
    </citation>
    <scope>NUCLEOTIDE SEQUENCE [LARGE SCALE GENOMIC DNA]</scope>
    <source>
        <strain evidence="2 3">DSM 9128</strain>
    </source>
</reference>
<dbReference type="RefSeq" id="WP_138217166.1">
    <property type="nucleotide sequence ID" value="NZ_VASG01000014.1"/>
</dbReference>
<feature type="region of interest" description="Disordered" evidence="1">
    <location>
        <begin position="726"/>
        <end position="763"/>
    </location>
</feature>
<evidence type="ECO:0008006" key="4">
    <source>
        <dbReference type="Google" id="ProtNLM"/>
    </source>
</evidence>
<organism evidence="2 3">
    <name type="scientific">Pseudomonas nitroreducens</name>
    <dbReference type="NCBI Taxonomy" id="46680"/>
    <lineage>
        <taxon>Bacteria</taxon>
        <taxon>Pseudomonadati</taxon>
        <taxon>Pseudomonadota</taxon>
        <taxon>Gammaproteobacteria</taxon>
        <taxon>Pseudomonadales</taxon>
        <taxon>Pseudomonadaceae</taxon>
        <taxon>Pseudomonas</taxon>
    </lineage>
</organism>
<dbReference type="Proteomes" id="UP000307510">
    <property type="component" value="Unassembled WGS sequence"/>
</dbReference>